<evidence type="ECO:0000313" key="1">
    <source>
        <dbReference type="EMBL" id="ADP97733.1"/>
    </source>
</evidence>
<gene>
    <name evidence="1" type="ordered locus">HP15_1969</name>
</gene>
<dbReference type="EMBL" id="CP001978">
    <property type="protein sequence ID" value="ADP97733.1"/>
    <property type="molecule type" value="Genomic_DNA"/>
</dbReference>
<protein>
    <submittedName>
        <fullName evidence="1">Uncharacterized protein</fullName>
    </submittedName>
</protein>
<dbReference type="KEGG" id="mad:HP15_1969"/>
<dbReference type="HOGENOM" id="CLU_3374525_0_0_6"/>
<dbReference type="Proteomes" id="UP000007077">
    <property type="component" value="Chromosome"/>
</dbReference>
<reference evidence="2" key="2">
    <citation type="submission" date="2010-02" db="EMBL/GenBank/DDBJ databases">
        <title>Complete genome sequence of Marinobacter adhaerens type strain (HP15).</title>
        <authorList>
            <person name="Gaerdes A.A.M."/>
            <person name="Kaeppel E."/>
            <person name="Shezad A."/>
            <person name="Seebah S."/>
            <person name="Teeling H."/>
            <person name="Yarza P."/>
            <person name="Gloeckner F.O."/>
            <person name="Ullrich M.S."/>
        </authorList>
    </citation>
    <scope>NUCLEOTIDE SEQUENCE [LARGE SCALE GENOMIC DNA]</scope>
    <source>
        <strain evidence="2">DSM 23420 / HP15</strain>
    </source>
</reference>
<organism evidence="1 2">
    <name type="scientific">Marinobacter adhaerens (strain DSM 23420 / HP15)</name>
    <dbReference type="NCBI Taxonomy" id="225937"/>
    <lineage>
        <taxon>Bacteria</taxon>
        <taxon>Pseudomonadati</taxon>
        <taxon>Pseudomonadota</taxon>
        <taxon>Gammaproteobacteria</taxon>
        <taxon>Pseudomonadales</taxon>
        <taxon>Marinobacteraceae</taxon>
        <taxon>Marinobacter</taxon>
    </lineage>
</organism>
<dbReference type="AlphaFoldDB" id="E4PQL3"/>
<sequence length="34" mass="3522">MGDVNSYTDLLMVNAVTAIRCVASGGSTEFKVTA</sequence>
<dbReference type="PATRIC" id="fig|225937.3.peg.1981"/>
<reference evidence="1 2" key="1">
    <citation type="journal article" date="2010" name="Stand. Genomic Sci.">
        <title>Complete genome sequence of Marinobacter adhaerens type strain (HP15), a diatom-interacting marine microorganism.</title>
        <authorList>
            <person name="Gardes A."/>
            <person name="Kaeppel E."/>
            <person name="Shehzad A."/>
            <person name="Seebah S."/>
            <person name="Teeling H."/>
            <person name="Yarza P."/>
            <person name="Glockner F.O."/>
            <person name="Grossart H.P."/>
            <person name="Ullrich M.S."/>
        </authorList>
    </citation>
    <scope>NUCLEOTIDE SEQUENCE [LARGE SCALE GENOMIC DNA]</scope>
    <source>
        <strain evidence="2">DSM 23420 / HP15</strain>
    </source>
</reference>
<accession>E4PQL3</accession>
<dbReference type="STRING" id="225937.HP15_1969"/>
<evidence type="ECO:0000313" key="2">
    <source>
        <dbReference type="Proteomes" id="UP000007077"/>
    </source>
</evidence>
<proteinExistence type="predicted"/>
<name>E4PQL3_MARAH</name>